<dbReference type="GO" id="GO:0035091">
    <property type="term" value="F:phosphatidylinositol binding"/>
    <property type="evidence" value="ECO:0007669"/>
    <property type="project" value="InterPro"/>
</dbReference>
<protein>
    <recommendedName>
        <fullName evidence="1">PX domain-containing protein</fullName>
    </recommendedName>
</protein>
<dbReference type="PROSITE" id="PS50195">
    <property type="entry name" value="PX"/>
    <property type="match status" value="1"/>
</dbReference>
<proteinExistence type="predicted"/>
<dbReference type="AlphaFoldDB" id="A0A2R5G6Z6"/>
<gene>
    <name evidence="2" type="ORF">FCC1311_023092</name>
</gene>
<keyword evidence="3" id="KW-1185">Reference proteome</keyword>
<feature type="domain" description="PX" evidence="1">
    <location>
        <begin position="163"/>
        <end position="283"/>
    </location>
</feature>
<dbReference type="InterPro" id="IPR001683">
    <property type="entry name" value="PX_dom"/>
</dbReference>
<dbReference type="InterPro" id="IPR036871">
    <property type="entry name" value="PX_dom_sf"/>
</dbReference>
<dbReference type="Gene3D" id="3.30.1520.10">
    <property type="entry name" value="Phox-like domain"/>
    <property type="match status" value="1"/>
</dbReference>
<comment type="caution">
    <text evidence="2">The sequence shown here is derived from an EMBL/GenBank/DDBJ whole genome shotgun (WGS) entry which is preliminary data.</text>
</comment>
<dbReference type="Proteomes" id="UP000241890">
    <property type="component" value="Unassembled WGS sequence"/>
</dbReference>
<dbReference type="SMART" id="SM00312">
    <property type="entry name" value="PX"/>
    <property type="match status" value="1"/>
</dbReference>
<evidence type="ECO:0000313" key="3">
    <source>
        <dbReference type="Proteomes" id="UP000241890"/>
    </source>
</evidence>
<dbReference type="CDD" id="cd06093">
    <property type="entry name" value="PX_domain"/>
    <property type="match status" value="1"/>
</dbReference>
<dbReference type="InParanoid" id="A0A2R5G6Z6"/>
<organism evidence="2 3">
    <name type="scientific">Hondaea fermentalgiana</name>
    <dbReference type="NCBI Taxonomy" id="2315210"/>
    <lineage>
        <taxon>Eukaryota</taxon>
        <taxon>Sar</taxon>
        <taxon>Stramenopiles</taxon>
        <taxon>Bigyra</taxon>
        <taxon>Labyrinthulomycetes</taxon>
        <taxon>Thraustochytrida</taxon>
        <taxon>Thraustochytriidae</taxon>
        <taxon>Hondaea</taxon>
    </lineage>
</organism>
<dbReference type="SUPFAM" id="SSF64268">
    <property type="entry name" value="PX domain"/>
    <property type="match status" value="1"/>
</dbReference>
<dbReference type="Pfam" id="PF00787">
    <property type="entry name" value="PX"/>
    <property type="match status" value="1"/>
</dbReference>
<reference evidence="2 3" key="1">
    <citation type="submission" date="2017-12" db="EMBL/GenBank/DDBJ databases">
        <title>Sequencing, de novo assembly and annotation of complete genome of a new Thraustochytrid species, strain FCC1311.</title>
        <authorList>
            <person name="Sedici K."/>
            <person name="Godart F."/>
            <person name="Aiese Cigliano R."/>
            <person name="Sanseverino W."/>
            <person name="Barakat M."/>
            <person name="Ortet P."/>
            <person name="Marechal E."/>
            <person name="Cagnac O."/>
            <person name="Amato A."/>
        </authorList>
    </citation>
    <scope>NUCLEOTIDE SEQUENCE [LARGE SCALE GENOMIC DNA]</scope>
</reference>
<accession>A0A2R5G6Z6</accession>
<sequence>MGNVGLSVGYVTKLWRVDWEDAGEERAPSGAADPSGDASEQGLALRRAERRKWCETMASCDPEGKLYHWIMVRHFESGKVAVFVDGAFEGTGTASFSSCELKYRVGNRVASTRIGFNEGAAKFAYSFSTCLIMPNGATLQLKEINETLMSNHDPSVLDADVTAARLSQVQSRSGPPGVLKPVVLYEVQAQVKGGEVIVLQKRFSEFVELDRLVRSAFATSHLLSSLPTLPPRQIKALADHTNQAFIVKRRMALSAYLRKLAKMPRIPCNPDVLEFLGILPQMAPSNVAPEVVV</sequence>
<name>A0A2R5G6Z6_9STRA</name>
<evidence type="ECO:0000313" key="2">
    <source>
        <dbReference type="EMBL" id="GBG26089.1"/>
    </source>
</evidence>
<evidence type="ECO:0000259" key="1">
    <source>
        <dbReference type="PROSITE" id="PS50195"/>
    </source>
</evidence>
<dbReference type="EMBL" id="BEYU01000019">
    <property type="protein sequence ID" value="GBG26089.1"/>
    <property type="molecule type" value="Genomic_DNA"/>
</dbReference>